<sequence>MIENKQEIDEFASSMREAQELMMSISESLEEDDTEDDGGIPSTTNELTGQLFTLLLGMGELHLEEELGLNDFNALNKLREISDETTHDLSMISERVNELESEDKLDTNREYLEDAAVSHFLSENYILFFSLANAMLEKYSVMLLNETIIDEEYQESSKTAKLLERRLSQEEREQLLLRTGEIDEGAVGEMSRVRGIRNDLVHDIQYRQFSRDRVNKSDFERTLNIVQDIVHSSETTNIGPADEMK</sequence>
<organism evidence="1 2">
    <name type="scientific">Natronoglomus mannanivorans</name>
    <dbReference type="NCBI Taxonomy" id="2979990"/>
    <lineage>
        <taxon>Archaea</taxon>
        <taxon>Methanobacteriati</taxon>
        <taxon>Methanobacteriota</taxon>
        <taxon>Stenosarchaea group</taxon>
        <taxon>Halobacteria</taxon>
        <taxon>Halobacteriales</taxon>
        <taxon>Natrialbaceae</taxon>
        <taxon>Natronoglomus</taxon>
    </lineage>
</organism>
<gene>
    <name evidence="1" type="ORF">OB960_21490</name>
</gene>
<proteinExistence type="predicted"/>
<comment type="caution">
    <text evidence="1">The sequence shown here is derived from an EMBL/GenBank/DDBJ whole genome shotgun (WGS) entry which is preliminary data.</text>
</comment>
<dbReference type="SUPFAM" id="SSF158668">
    <property type="entry name" value="MtlR-like"/>
    <property type="match status" value="1"/>
</dbReference>
<evidence type="ECO:0000313" key="2">
    <source>
        <dbReference type="Proteomes" id="UP001321018"/>
    </source>
</evidence>
<accession>A0AAP3E4H6</accession>
<protein>
    <submittedName>
        <fullName evidence="1">Uncharacterized protein</fullName>
    </submittedName>
</protein>
<dbReference type="AlphaFoldDB" id="A0AAP3E4H6"/>
<dbReference type="InterPro" id="IPR038026">
    <property type="entry name" value="MtlR-like_sf"/>
</dbReference>
<reference evidence="1" key="1">
    <citation type="submission" date="2022-09" db="EMBL/GenBank/DDBJ databases">
        <title>Enrichment on poylsaccharides allowed isolation of novel metabolic and taxonomic groups of Haloarchaea.</title>
        <authorList>
            <person name="Sorokin D.Y."/>
            <person name="Elcheninov A.G."/>
            <person name="Khizhniak T.V."/>
            <person name="Kolganova T.V."/>
            <person name="Kublanov I.V."/>
        </authorList>
    </citation>
    <scope>NUCLEOTIDE SEQUENCE</scope>
    <source>
        <strain evidence="1">AArc-xg1-1</strain>
    </source>
</reference>
<evidence type="ECO:0000313" key="1">
    <source>
        <dbReference type="EMBL" id="MCU4743959.1"/>
    </source>
</evidence>
<dbReference type="Proteomes" id="UP001321018">
    <property type="component" value="Unassembled WGS sequence"/>
</dbReference>
<dbReference type="EMBL" id="JAOPKA010000020">
    <property type="protein sequence ID" value="MCU4743959.1"/>
    <property type="molecule type" value="Genomic_DNA"/>
</dbReference>
<name>A0AAP3E4H6_9EURY</name>
<dbReference type="RefSeq" id="WP_338005769.1">
    <property type="nucleotide sequence ID" value="NZ_JAOPKA010000020.1"/>
</dbReference>